<keyword evidence="6" id="KW-0460">Magnesium</keyword>
<keyword evidence="8" id="KW-0464">Manganese</keyword>
<name>A0A7J6M5X1_PEROL</name>
<evidence type="ECO:0000256" key="3">
    <source>
        <dbReference type="ARBA" id="ARBA00007769"/>
    </source>
</evidence>
<reference evidence="11 12" key="1">
    <citation type="submission" date="2020-04" db="EMBL/GenBank/DDBJ databases">
        <title>Perkinsus olseni comparative genomics.</title>
        <authorList>
            <person name="Bogema D.R."/>
        </authorList>
    </citation>
    <scope>NUCLEOTIDE SEQUENCE [LARGE SCALE GENOMIC DNA]</scope>
    <source>
        <strain evidence="11">ATCC PRA-31</strain>
    </source>
</reference>
<keyword evidence="4" id="KW-0816">Tricarboxylic acid cycle</keyword>
<evidence type="ECO:0000256" key="2">
    <source>
        <dbReference type="ARBA" id="ARBA00001946"/>
    </source>
</evidence>
<comment type="cofactor">
    <cofactor evidence="2">
        <name>Mg(2+)</name>
        <dbReference type="ChEBI" id="CHEBI:18420"/>
    </cofactor>
</comment>
<dbReference type="Gene3D" id="3.40.718.10">
    <property type="entry name" value="Isopropylmalate Dehydrogenase"/>
    <property type="match status" value="1"/>
</dbReference>
<evidence type="ECO:0000256" key="9">
    <source>
        <dbReference type="SAM" id="MobiDB-lite"/>
    </source>
</evidence>
<feature type="region of interest" description="Disordered" evidence="9">
    <location>
        <begin position="1"/>
        <end position="57"/>
    </location>
</feature>
<proteinExistence type="inferred from homology"/>
<evidence type="ECO:0000259" key="10">
    <source>
        <dbReference type="SMART" id="SM01329"/>
    </source>
</evidence>
<dbReference type="AlphaFoldDB" id="A0A7J6M5X1"/>
<evidence type="ECO:0000256" key="1">
    <source>
        <dbReference type="ARBA" id="ARBA00001936"/>
    </source>
</evidence>
<keyword evidence="7" id="KW-0560">Oxidoreductase</keyword>
<sequence length="554" mass="62410">MAGTLLAAADTSVGLKDDKTGGGRQLPAESSKEPLLGTQTSSCPSSGGLTPPPTPEIYIQLPDHGSIAPHHQQQYGFSAAQQQQQQQQQQRRCASNDIMPDKTEWKLLTRVEYERIKVDNPIVELDGDEMTRIVWQMIKDKLIFPFLDMDIDYYDLSLENRDRTNDEITIDAAKAILQYNVGVKCATITPDAARVEEFKLKKMWKSPNGTIRNILDGTVFRAPIIIRNIPRYVPGWEYPIVIGRHAHADQYKCEQFQTDNTPGTVDLVFHPNDGSEGKTVRLFEFKEEDEGGVVMGMYNTKRSIESFARCCFTYALGQGMPLYFSSKNTILKVYDGVFKDVFQQLYDNEYKDQFEKAGLWYEHRLIDDMVAQAIKSKGGFVWACKNYDGDVQSDIVAQGSAIFRYGSLGLMTSILVCPDGKTVLSEAAHGTVTRHFRAYQRGEKTSTNPIASIFAWSRALNQRAILDNNNRLKHFAQALEDACIESVEAGYMSKDLAICVAGTSKVSSEQYLTSEDLIDYFSERLKVKLAKPLRKRYALVGPRLDPPKYKSEDQ</sequence>
<dbReference type="InterPro" id="IPR004790">
    <property type="entry name" value="Isocitrate_DH_NADP"/>
</dbReference>
<dbReference type="NCBIfam" id="TIGR00127">
    <property type="entry name" value="nadp_idh_euk"/>
    <property type="match status" value="1"/>
</dbReference>
<organism evidence="11 12">
    <name type="scientific">Perkinsus olseni</name>
    <name type="common">Perkinsus atlanticus</name>
    <dbReference type="NCBI Taxonomy" id="32597"/>
    <lineage>
        <taxon>Eukaryota</taxon>
        <taxon>Sar</taxon>
        <taxon>Alveolata</taxon>
        <taxon>Perkinsozoa</taxon>
        <taxon>Perkinsea</taxon>
        <taxon>Perkinsida</taxon>
        <taxon>Perkinsidae</taxon>
        <taxon>Perkinsus</taxon>
    </lineage>
</organism>
<protein>
    <submittedName>
        <fullName evidence="11">Isocitrate dehydrogenase [NADP], mitochondrial (Oxalosuccinate decarboxylase)</fullName>
    </submittedName>
</protein>
<accession>A0A7J6M5X1</accession>
<evidence type="ECO:0000313" key="12">
    <source>
        <dbReference type="Proteomes" id="UP000572268"/>
    </source>
</evidence>
<feature type="compositionally biased region" description="Low complexity" evidence="9">
    <location>
        <begin position="40"/>
        <end position="49"/>
    </location>
</feature>
<evidence type="ECO:0000313" key="11">
    <source>
        <dbReference type="EMBL" id="KAF4666570.1"/>
    </source>
</evidence>
<dbReference type="PANTHER" id="PTHR11822:SF21">
    <property type="entry name" value="ISOCITRATE DEHYDROGENASE [NADP], MITOCHONDRIAL"/>
    <property type="match status" value="1"/>
</dbReference>
<dbReference type="InterPro" id="IPR024084">
    <property type="entry name" value="IsoPropMal-DH-like_dom"/>
</dbReference>
<dbReference type="SMART" id="SM01329">
    <property type="entry name" value="Iso_dh"/>
    <property type="match status" value="1"/>
</dbReference>
<dbReference type="PANTHER" id="PTHR11822">
    <property type="entry name" value="NADP-SPECIFIC ISOCITRATE DEHYDROGENASE"/>
    <property type="match status" value="1"/>
</dbReference>
<dbReference type="GO" id="GO:0006099">
    <property type="term" value="P:tricarboxylic acid cycle"/>
    <property type="evidence" value="ECO:0007669"/>
    <property type="project" value="UniProtKB-KW"/>
</dbReference>
<dbReference type="GO" id="GO:0006102">
    <property type="term" value="P:isocitrate metabolic process"/>
    <property type="evidence" value="ECO:0007669"/>
    <property type="project" value="InterPro"/>
</dbReference>
<comment type="similarity">
    <text evidence="3">Belongs to the isocitrate and isopropylmalate dehydrogenases family.</text>
</comment>
<dbReference type="EMBL" id="JABANN010000202">
    <property type="protein sequence ID" value="KAF4666570.1"/>
    <property type="molecule type" value="Genomic_DNA"/>
</dbReference>
<evidence type="ECO:0000256" key="6">
    <source>
        <dbReference type="ARBA" id="ARBA00022842"/>
    </source>
</evidence>
<dbReference type="GO" id="GO:0004450">
    <property type="term" value="F:isocitrate dehydrogenase (NADP+) activity"/>
    <property type="evidence" value="ECO:0007669"/>
    <property type="project" value="InterPro"/>
</dbReference>
<dbReference type="Pfam" id="PF00180">
    <property type="entry name" value="Iso_dh"/>
    <property type="match status" value="1"/>
</dbReference>
<comment type="cofactor">
    <cofactor evidence="1">
        <name>Mn(2+)</name>
        <dbReference type="ChEBI" id="CHEBI:29035"/>
    </cofactor>
</comment>
<dbReference type="GO" id="GO:0046872">
    <property type="term" value="F:metal ion binding"/>
    <property type="evidence" value="ECO:0007669"/>
    <property type="project" value="UniProtKB-KW"/>
</dbReference>
<evidence type="ECO:0000256" key="4">
    <source>
        <dbReference type="ARBA" id="ARBA00022532"/>
    </source>
</evidence>
<dbReference type="Proteomes" id="UP000572268">
    <property type="component" value="Unassembled WGS sequence"/>
</dbReference>
<feature type="domain" description="Isopropylmalate dehydrogenase-like" evidence="10">
    <location>
        <begin position="121"/>
        <end position="521"/>
    </location>
</feature>
<evidence type="ECO:0000256" key="5">
    <source>
        <dbReference type="ARBA" id="ARBA00022723"/>
    </source>
</evidence>
<dbReference type="NCBIfam" id="NF006156">
    <property type="entry name" value="PRK08299.1"/>
    <property type="match status" value="1"/>
</dbReference>
<keyword evidence="5" id="KW-0479">Metal-binding</keyword>
<evidence type="ECO:0000256" key="7">
    <source>
        <dbReference type="ARBA" id="ARBA00023002"/>
    </source>
</evidence>
<comment type="caution">
    <text evidence="11">The sequence shown here is derived from an EMBL/GenBank/DDBJ whole genome shotgun (WGS) entry which is preliminary data.</text>
</comment>
<gene>
    <name evidence="11" type="primary">IDP1_1</name>
    <name evidence="11" type="ORF">FOL46_003034</name>
</gene>
<evidence type="ECO:0000256" key="8">
    <source>
        <dbReference type="ARBA" id="ARBA00023211"/>
    </source>
</evidence>
<dbReference type="SUPFAM" id="SSF53659">
    <property type="entry name" value="Isocitrate/Isopropylmalate dehydrogenase-like"/>
    <property type="match status" value="1"/>
</dbReference>